<evidence type="ECO:0000256" key="5">
    <source>
        <dbReference type="ARBA" id="ARBA00022792"/>
    </source>
</evidence>
<dbReference type="GO" id="GO:0005743">
    <property type="term" value="C:mitochondrial inner membrane"/>
    <property type="evidence" value="ECO:0007669"/>
    <property type="project" value="UniProtKB-SubCell"/>
</dbReference>
<evidence type="ECO:0000256" key="8">
    <source>
        <dbReference type="ARBA" id="ARBA00022989"/>
    </source>
</evidence>
<evidence type="ECO:0000256" key="9">
    <source>
        <dbReference type="ARBA" id="ARBA00023128"/>
    </source>
</evidence>
<evidence type="ECO:0000256" key="12">
    <source>
        <dbReference type="RuleBase" id="RU003651"/>
    </source>
</evidence>
<dbReference type="AlphaFoldDB" id="G4TLH3"/>
<keyword evidence="4 12" id="KW-0547">Nucleotide-binding</keyword>
<evidence type="ECO:0000256" key="4">
    <source>
        <dbReference type="ARBA" id="ARBA00022741"/>
    </source>
</evidence>
<name>G4TLH3_SERID</name>
<dbReference type="EMBL" id="CAFZ01000151">
    <property type="protein sequence ID" value="CCA72166.1"/>
    <property type="molecule type" value="Genomic_DNA"/>
</dbReference>
<dbReference type="GO" id="GO:0016887">
    <property type="term" value="F:ATP hydrolysis activity"/>
    <property type="evidence" value="ECO:0007669"/>
    <property type="project" value="InterPro"/>
</dbReference>
<dbReference type="InterPro" id="IPR003959">
    <property type="entry name" value="ATPase_AAA_core"/>
</dbReference>
<comment type="similarity">
    <text evidence="2">Belongs to the AAA ATPase family. BCS1 subfamily.</text>
</comment>
<dbReference type="Pfam" id="PF08740">
    <property type="entry name" value="BCS1_N"/>
    <property type="match status" value="1"/>
</dbReference>
<dbReference type="InterPro" id="IPR003960">
    <property type="entry name" value="ATPase_AAA_CS"/>
</dbReference>
<dbReference type="SMART" id="SM01024">
    <property type="entry name" value="BCS1_N"/>
    <property type="match status" value="1"/>
</dbReference>
<dbReference type="SUPFAM" id="SSF52540">
    <property type="entry name" value="P-loop containing nucleoside triphosphate hydrolases"/>
    <property type="match status" value="2"/>
</dbReference>
<keyword evidence="5" id="KW-0999">Mitochondrion inner membrane</keyword>
<evidence type="ECO:0000256" key="13">
    <source>
        <dbReference type="SAM" id="MobiDB-lite"/>
    </source>
</evidence>
<dbReference type="SMART" id="SM00382">
    <property type="entry name" value="AAA"/>
    <property type="match status" value="1"/>
</dbReference>
<keyword evidence="8" id="KW-1133">Transmembrane helix</keyword>
<evidence type="ECO:0000256" key="3">
    <source>
        <dbReference type="ARBA" id="ARBA00022692"/>
    </source>
</evidence>
<dbReference type="InterPro" id="IPR027417">
    <property type="entry name" value="P-loop_NTPase"/>
</dbReference>
<evidence type="ECO:0000256" key="10">
    <source>
        <dbReference type="ARBA" id="ARBA00023136"/>
    </source>
</evidence>
<comment type="caution">
    <text evidence="16">The sequence shown here is derived from an EMBL/GenBank/DDBJ whole genome shotgun (WGS) entry which is preliminary data.</text>
</comment>
<sequence length="628" mass="69833">MDFAKSLLQPLSSSAVGSGVLDATKLVILGGTVETARRAASSGWNSFVSSFYLTAHFCEDDYPYDWLLNWLSKQPAWSRSREFEATTSTVTATGRSSQRTAGDEVEEDIEDVIEEDDGRPRLKVHFQPTLDTTHTIYYKGHLLRIRRSKKTDGSELSMLTISVVARSNAILKQLVLQAKREYEQECVDRVQIYFADQHGSWRWSDSRHKRPLSSIVLNPGVIEMLVADAKDFLRSERWYASRGIPYRRGYLLHGTPGAGKSSLIHALAGELALDVYIVSLSASWINDASLTSLLGRIPARSILLLEDIDAAFTRSTSRDKESTGAPSATKETKDAAGPETKKEAEKDDSKLSLSGLLNALDGMQASEARLLFCTTNHLERLDPALSRPGRMDVWIEFRNASKFQAEGLFRNFFPVAEEFEAESTPSSSLFSSYNSSTAATPPTAPTTPAPSTPSTSATPSADAAPQSLKDALPTLESASSLGTTLLDAARLSELAKAFAEAVPNEEFSVAELQGFLLKHKSRPEEAVRQVGQWVIKERELRERLAREREEKEEKERVAKEKRRKEREEKARKEKEEAEEKARKEREEKEKKEKEEAEEKARKEAAEKEKVSPPASSESEAAAAKPKDD</sequence>
<feature type="compositionally biased region" description="Low complexity" evidence="13">
    <location>
        <begin position="611"/>
        <end position="628"/>
    </location>
</feature>
<dbReference type="HOGENOM" id="CLU_010189_3_2_1"/>
<dbReference type="Proteomes" id="UP000007148">
    <property type="component" value="Unassembled WGS sequence"/>
</dbReference>
<evidence type="ECO:0000256" key="1">
    <source>
        <dbReference type="ARBA" id="ARBA00004434"/>
    </source>
</evidence>
<dbReference type="OrthoDB" id="10251412at2759"/>
<dbReference type="InterPro" id="IPR014851">
    <property type="entry name" value="BCS1_N"/>
</dbReference>
<comment type="subcellular location">
    <subcellularLocation>
        <location evidence="1">Mitochondrion inner membrane</location>
        <topology evidence="1">Single-pass membrane protein</topology>
    </subcellularLocation>
</comment>
<evidence type="ECO:0000259" key="15">
    <source>
        <dbReference type="SMART" id="SM01024"/>
    </source>
</evidence>
<feature type="compositionally biased region" description="Pro residues" evidence="13">
    <location>
        <begin position="442"/>
        <end position="451"/>
    </location>
</feature>
<dbReference type="PANTHER" id="PTHR23070">
    <property type="entry name" value="BCS1 AAA-TYPE ATPASE"/>
    <property type="match status" value="1"/>
</dbReference>
<feature type="region of interest" description="Disordered" evidence="13">
    <location>
        <begin position="315"/>
        <end position="348"/>
    </location>
</feature>
<feature type="compositionally biased region" description="Basic and acidic residues" evidence="13">
    <location>
        <begin position="544"/>
        <end position="558"/>
    </location>
</feature>
<keyword evidence="3" id="KW-0812">Transmembrane</keyword>
<evidence type="ECO:0000313" key="16">
    <source>
        <dbReference type="EMBL" id="CCA72166.1"/>
    </source>
</evidence>
<feature type="compositionally biased region" description="Low complexity" evidence="13">
    <location>
        <begin position="424"/>
        <end position="441"/>
    </location>
</feature>
<dbReference type="CDD" id="cd19510">
    <property type="entry name" value="RecA-like_BCS1"/>
    <property type="match status" value="1"/>
</dbReference>
<feature type="domain" description="AAA+ ATPase" evidence="14">
    <location>
        <begin position="246"/>
        <end position="401"/>
    </location>
</feature>
<keyword evidence="17" id="KW-1185">Reference proteome</keyword>
<gene>
    <name evidence="16" type="ORF">PIIN_06101</name>
</gene>
<dbReference type="STRING" id="1109443.G4TLH3"/>
<proteinExistence type="inferred from homology"/>
<dbReference type="OMA" id="VWIEFRN"/>
<evidence type="ECO:0000313" key="17">
    <source>
        <dbReference type="Proteomes" id="UP000007148"/>
    </source>
</evidence>
<evidence type="ECO:0000256" key="6">
    <source>
        <dbReference type="ARBA" id="ARBA00022801"/>
    </source>
</evidence>
<dbReference type="InterPro" id="IPR003593">
    <property type="entry name" value="AAA+_ATPase"/>
</dbReference>
<accession>G4TLH3</accession>
<dbReference type="InterPro" id="IPR050747">
    <property type="entry name" value="Mitochondrial_chaperone_BCS1"/>
</dbReference>
<comment type="catalytic activity">
    <reaction evidence="11">
        <text>ATP + H2O = ADP + phosphate + H(+)</text>
        <dbReference type="Rhea" id="RHEA:13065"/>
        <dbReference type="ChEBI" id="CHEBI:15377"/>
        <dbReference type="ChEBI" id="CHEBI:15378"/>
        <dbReference type="ChEBI" id="CHEBI:30616"/>
        <dbReference type="ChEBI" id="CHEBI:43474"/>
        <dbReference type="ChEBI" id="CHEBI:456216"/>
    </reaction>
    <physiologicalReaction direction="left-to-right" evidence="11">
        <dbReference type="Rhea" id="RHEA:13066"/>
    </physiologicalReaction>
</comment>
<feature type="compositionally biased region" description="Low complexity" evidence="13">
    <location>
        <begin position="452"/>
        <end position="465"/>
    </location>
</feature>
<evidence type="ECO:0000256" key="2">
    <source>
        <dbReference type="ARBA" id="ARBA00007448"/>
    </source>
</evidence>
<keyword evidence="9" id="KW-0496">Mitochondrion</keyword>
<dbReference type="InParanoid" id="G4TLH3"/>
<feature type="region of interest" description="Disordered" evidence="13">
    <location>
        <begin position="544"/>
        <end position="628"/>
    </location>
</feature>
<protein>
    <submittedName>
        <fullName evidence="16">Related to BCS1 protein</fullName>
    </submittedName>
</protein>
<feature type="compositionally biased region" description="Basic and acidic residues" evidence="13">
    <location>
        <begin position="565"/>
        <end position="610"/>
    </location>
</feature>
<dbReference type="Pfam" id="PF25426">
    <property type="entry name" value="AAA_lid_BCS1"/>
    <property type="match status" value="1"/>
</dbReference>
<evidence type="ECO:0000256" key="7">
    <source>
        <dbReference type="ARBA" id="ARBA00022840"/>
    </source>
</evidence>
<feature type="region of interest" description="Disordered" evidence="13">
    <location>
        <begin position="424"/>
        <end position="466"/>
    </location>
</feature>
<keyword evidence="7 12" id="KW-0067">ATP-binding</keyword>
<dbReference type="Gene3D" id="3.40.50.300">
    <property type="entry name" value="P-loop containing nucleotide triphosphate hydrolases"/>
    <property type="match status" value="1"/>
</dbReference>
<evidence type="ECO:0000259" key="14">
    <source>
        <dbReference type="SMART" id="SM00382"/>
    </source>
</evidence>
<dbReference type="InterPro" id="IPR057495">
    <property type="entry name" value="AAA_lid_BCS1"/>
</dbReference>
<evidence type="ECO:0000256" key="11">
    <source>
        <dbReference type="ARBA" id="ARBA00048778"/>
    </source>
</evidence>
<keyword evidence="10" id="KW-0472">Membrane</keyword>
<feature type="domain" description="BCS1 N-terminal" evidence="15">
    <location>
        <begin position="27"/>
        <end position="215"/>
    </location>
</feature>
<dbReference type="eggNOG" id="KOG0743">
    <property type="taxonomic scope" value="Eukaryota"/>
</dbReference>
<feature type="compositionally biased region" description="Basic and acidic residues" evidence="13">
    <location>
        <begin position="330"/>
        <end position="348"/>
    </location>
</feature>
<keyword evidence="6" id="KW-0378">Hydrolase</keyword>
<reference evidence="16 17" key="1">
    <citation type="journal article" date="2011" name="PLoS Pathog.">
        <title>Endophytic Life Strategies Decoded by Genome and Transcriptome Analyses of the Mutualistic Root Symbiont Piriformospora indica.</title>
        <authorList>
            <person name="Zuccaro A."/>
            <person name="Lahrmann U."/>
            <person name="Guldener U."/>
            <person name="Langen G."/>
            <person name="Pfiffi S."/>
            <person name="Biedenkopf D."/>
            <person name="Wong P."/>
            <person name="Samans B."/>
            <person name="Grimm C."/>
            <person name="Basiewicz M."/>
            <person name="Murat C."/>
            <person name="Martin F."/>
            <person name="Kogel K.H."/>
        </authorList>
    </citation>
    <scope>NUCLEOTIDE SEQUENCE [LARGE SCALE GENOMIC DNA]</scope>
    <source>
        <strain evidence="16 17">DSM 11827</strain>
    </source>
</reference>
<organism evidence="16 17">
    <name type="scientific">Serendipita indica (strain DSM 11827)</name>
    <name type="common">Root endophyte fungus</name>
    <name type="synonym">Piriformospora indica</name>
    <dbReference type="NCBI Taxonomy" id="1109443"/>
    <lineage>
        <taxon>Eukaryota</taxon>
        <taxon>Fungi</taxon>
        <taxon>Dikarya</taxon>
        <taxon>Basidiomycota</taxon>
        <taxon>Agaricomycotina</taxon>
        <taxon>Agaricomycetes</taxon>
        <taxon>Sebacinales</taxon>
        <taxon>Serendipitaceae</taxon>
        <taxon>Serendipita</taxon>
    </lineage>
</organism>
<dbReference type="GO" id="GO:0005524">
    <property type="term" value="F:ATP binding"/>
    <property type="evidence" value="ECO:0007669"/>
    <property type="project" value="UniProtKB-KW"/>
</dbReference>
<dbReference type="Pfam" id="PF00004">
    <property type="entry name" value="AAA"/>
    <property type="match status" value="2"/>
</dbReference>
<dbReference type="PROSITE" id="PS00674">
    <property type="entry name" value="AAA"/>
    <property type="match status" value="1"/>
</dbReference>